<evidence type="ECO:0000256" key="2">
    <source>
        <dbReference type="SAM" id="Phobius"/>
    </source>
</evidence>
<evidence type="ECO:0000313" key="4">
    <source>
        <dbReference type="Proteomes" id="UP000651517"/>
    </source>
</evidence>
<accession>A0ABR8WXA9</accession>
<feature type="region of interest" description="Disordered" evidence="1">
    <location>
        <begin position="109"/>
        <end position="128"/>
    </location>
</feature>
<sequence>MAAPHHPADRQHTDWQPTGKRPTVKDRTGKGHTGKERGRIARFFTQRPRRTSDFVLIWAVLTAVSFAITGIYAWMAPDTMAYLQDYGFLAVFGSVVLAGVLYAFSRDAQKENAVRRQRQTRRPDDSPQ</sequence>
<dbReference type="Proteomes" id="UP000651517">
    <property type="component" value="Unassembled WGS sequence"/>
</dbReference>
<evidence type="ECO:0000256" key="1">
    <source>
        <dbReference type="SAM" id="MobiDB-lite"/>
    </source>
</evidence>
<feature type="region of interest" description="Disordered" evidence="1">
    <location>
        <begin position="1"/>
        <end position="43"/>
    </location>
</feature>
<feature type="transmembrane region" description="Helical" evidence="2">
    <location>
        <begin position="86"/>
        <end position="105"/>
    </location>
</feature>
<name>A0ABR8WXA9_9MICO</name>
<proteinExistence type="predicted"/>
<gene>
    <name evidence="3" type="ORF">H9634_10620</name>
</gene>
<dbReference type="EMBL" id="JACSPY010000010">
    <property type="protein sequence ID" value="MBD8021231.1"/>
    <property type="molecule type" value="Genomic_DNA"/>
</dbReference>
<keyword evidence="2" id="KW-0472">Membrane</keyword>
<organism evidence="3 4">
    <name type="scientific">Brevibacterium gallinarum</name>
    <dbReference type="NCBI Taxonomy" id="2762220"/>
    <lineage>
        <taxon>Bacteria</taxon>
        <taxon>Bacillati</taxon>
        <taxon>Actinomycetota</taxon>
        <taxon>Actinomycetes</taxon>
        <taxon>Micrococcales</taxon>
        <taxon>Brevibacteriaceae</taxon>
        <taxon>Brevibacterium</taxon>
    </lineage>
</organism>
<evidence type="ECO:0000313" key="3">
    <source>
        <dbReference type="EMBL" id="MBD8021231.1"/>
    </source>
</evidence>
<keyword evidence="2" id="KW-0812">Transmembrane</keyword>
<keyword evidence="4" id="KW-1185">Reference proteome</keyword>
<comment type="caution">
    <text evidence="3">The sequence shown here is derived from an EMBL/GenBank/DDBJ whole genome shotgun (WGS) entry which is preliminary data.</text>
</comment>
<dbReference type="RefSeq" id="WP_191726626.1">
    <property type="nucleotide sequence ID" value="NZ_JACSPY010000010.1"/>
</dbReference>
<feature type="compositionally biased region" description="Basic and acidic residues" evidence="1">
    <location>
        <begin position="23"/>
        <end position="39"/>
    </location>
</feature>
<reference evidence="3 4" key="1">
    <citation type="submission" date="2020-08" db="EMBL/GenBank/DDBJ databases">
        <title>A Genomic Blueprint of the Chicken Gut Microbiome.</title>
        <authorList>
            <person name="Gilroy R."/>
            <person name="Ravi A."/>
            <person name="Getino M."/>
            <person name="Pursley I."/>
            <person name="Horton D.L."/>
            <person name="Alikhan N.-F."/>
            <person name="Baker D."/>
            <person name="Gharbi K."/>
            <person name="Hall N."/>
            <person name="Watson M."/>
            <person name="Adriaenssens E.M."/>
            <person name="Foster-Nyarko E."/>
            <person name="Jarju S."/>
            <person name="Secka A."/>
            <person name="Antonio M."/>
            <person name="Oren A."/>
            <person name="Chaudhuri R."/>
            <person name="La Ragione R.M."/>
            <person name="Hildebrand F."/>
            <person name="Pallen M.J."/>
        </authorList>
    </citation>
    <scope>NUCLEOTIDE SEQUENCE [LARGE SCALE GENOMIC DNA]</scope>
    <source>
        <strain evidence="3 4">Re57</strain>
    </source>
</reference>
<keyword evidence="2" id="KW-1133">Transmembrane helix</keyword>
<feature type="compositionally biased region" description="Basic and acidic residues" evidence="1">
    <location>
        <begin position="1"/>
        <end position="13"/>
    </location>
</feature>
<feature type="transmembrane region" description="Helical" evidence="2">
    <location>
        <begin position="54"/>
        <end position="74"/>
    </location>
</feature>
<protein>
    <submittedName>
        <fullName evidence="3">Uncharacterized protein</fullName>
    </submittedName>
</protein>